<organism evidence="7 8">
    <name type="scientific">Campylobacter iguaniorum</name>
    <dbReference type="NCBI Taxonomy" id="1244531"/>
    <lineage>
        <taxon>Bacteria</taxon>
        <taxon>Pseudomonadati</taxon>
        <taxon>Campylobacterota</taxon>
        <taxon>Epsilonproteobacteria</taxon>
        <taxon>Campylobacterales</taxon>
        <taxon>Campylobacteraceae</taxon>
        <taxon>Campylobacter</taxon>
    </lineage>
</organism>
<evidence type="ECO:0000256" key="4">
    <source>
        <dbReference type="ARBA" id="ARBA00023136"/>
    </source>
</evidence>
<gene>
    <name evidence="7" type="ORF">CIG1485E_1349</name>
</gene>
<dbReference type="KEGG" id="caj:CIG1485E_1349"/>
<dbReference type="GO" id="GO:0016020">
    <property type="term" value="C:membrane"/>
    <property type="evidence" value="ECO:0007669"/>
    <property type="project" value="UniProtKB-SubCell"/>
</dbReference>
<dbReference type="Pfam" id="PF00892">
    <property type="entry name" value="EamA"/>
    <property type="match status" value="1"/>
</dbReference>
<dbReference type="RefSeq" id="WP_038454850.1">
    <property type="nucleotide sequence ID" value="NZ_CP009043.1"/>
</dbReference>
<feature type="transmembrane region" description="Helical" evidence="5">
    <location>
        <begin position="151"/>
        <end position="167"/>
    </location>
</feature>
<feature type="transmembrane region" description="Helical" evidence="5">
    <location>
        <begin position="250"/>
        <end position="270"/>
    </location>
</feature>
<keyword evidence="3 5" id="KW-1133">Transmembrane helix</keyword>
<comment type="subcellular location">
    <subcellularLocation>
        <location evidence="1">Membrane</location>
        <topology evidence="1">Multi-pass membrane protein</topology>
    </subcellularLocation>
</comment>
<feature type="transmembrane region" description="Helical" evidence="5">
    <location>
        <begin position="39"/>
        <end position="58"/>
    </location>
</feature>
<dbReference type="HOGENOM" id="CLU_032828_0_1_7"/>
<dbReference type="PANTHER" id="PTHR22911">
    <property type="entry name" value="ACYL-MALONYL CONDENSING ENZYME-RELATED"/>
    <property type="match status" value="1"/>
</dbReference>
<evidence type="ECO:0000313" key="8">
    <source>
        <dbReference type="Proteomes" id="UP000028486"/>
    </source>
</evidence>
<feature type="transmembrane region" description="Helical" evidence="5">
    <location>
        <begin position="96"/>
        <end position="117"/>
    </location>
</feature>
<dbReference type="InterPro" id="IPR037185">
    <property type="entry name" value="EmrE-like"/>
</dbReference>
<dbReference type="Proteomes" id="UP000028486">
    <property type="component" value="Chromosome"/>
</dbReference>
<reference evidence="8" key="1">
    <citation type="journal article" date="2014" name="Genome Announc.">
        <title>Complete Genome Sequence of Campylobacter iguaniorum Strain 1485ET, Isolated from a Bearded Dragon (Pogona vitticeps).</title>
        <authorList>
            <person name="Gilbert M.J."/>
            <person name="Miller W.G."/>
            <person name="Yee E."/>
            <person name="Kik M."/>
            <person name="Wagenaar J.A."/>
            <person name="Duim B."/>
        </authorList>
    </citation>
    <scope>NUCLEOTIDE SEQUENCE [LARGE SCALE GENOMIC DNA]</scope>
    <source>
        <strain evidence="8">1485E</strain>
    </source>
</reference>
<keyword evidence="8" id="KW-1185">Reference proteome</keyword>
<dbReference type="EMBL" id="CP009043">
    <property type="protein sequence ID" value="AII15173.1"/>
    <property type="molecule type" value="Genomic_DNA"/>
</dbReference>
<evidence type="ECO:0000256" key="2">
    <source>
        <dbReference type="ARBA" id="ARBA00022692"/>
    </source>
</evidence>
<dbReference type="PANTHER" id="PTHR22911:SF6">
    <property type="entry name" value="SOLUTE CARRIER FAMILY 35 MEMBER G1"/>
    <property type="match status" value="1"/>
</dbReference>
<evidence type="ECO:0000256" key="5">
    <source>
        <dbReference type="SAM" id="Phobius"/>
    </source>
</evidence>
<keyword evidence="2 5" id="KW-0812">Transmembrane</keyword>
<dbReference type="eggNOG" id="COG0697">
    <property type="taxonomic scope" value="Bacteria"/>
</dbReference>
<dbReference type="AlphaFoldDB" id="A0A076FBW6"/>
<evidence type="ECO:0000256" key="3">
    <source>
        <dbReference type="ARBA" id="ARBA00022989"/>
    </source>
</evidence>
<dbReference type="InterPro" id="IPR000620">
    <property type="entry name" value="EamA_dom"/>
</dbReference>
<feature type="transmembrane region" description="Helical" evidence="5">
    <location>
        <begin position="221"/>
        <end position="238"/>
    </location>
</feature>
<feature type="transmembrane region" description="Helical" evidence="5">
    <location>
        <begin position="276"/>
        <end position="293"/>
    </location>
</feature>
<evidence type="ECO:0000259" key="6">
    <source>
        <dbReference type="Pfam" id="PF00892"/>
    </source>
</evidence>
<dbReference type="OrthoDB" id="5338756at2"/>
<name>A0A076FBW6_9BACT</name>
<protein>
    <submittedName>
        <fullName evidence="7">Hypothetical membrane protein, putative permease (EamA domain), type 1</fullName>
    </submittedName>
</protein>
<proteinExistence type="predicted"/>
<feature type="transmembrane region" description="Helical" evidence="5">
    <location>
        <begin position="124"/>
        <end position="145"/>
    </location>
</feature>
<accession>A0A076FBW6</accession>
<evidence type="ECO:0000313" key="7">
    <source>
        <dbReference type="EMBL" id="AII15173.1"/>
    </source>
</evidence>
<dbReference type="STRING" id="1244531.CIG2463D_1540"/>
<keyword evidence="4 5" id="KW-0472">Membrane</keyword>
<sequence length="296" mass="32578">MYRSFLMRHLGIYYMLIASLLFAATGAFAKLLSSDMSSIEVVFFRNAIGFVLILFALGKKPLHQKGGRPFVLIFRGVIGTLGLLAFFYNVAQINLATAFTFQKTAPIFTAIIAMFLFQEKLSKLGWIAIFIGFIGIVFIVQPNLGLNKNDLVGLLSGVGAAMAYTSIRELRKYYDTRIIVLSFMTFGTLIPLLCMVVGEFYSPANLDFIFSKFAMPNLTGFIYIAFMGVCGAWFQIYLTKAYAASRKAGVVAAVSYSDVLFSMLFGLLLGDSLPNWAAMCGICLIVVSGILIAKEK</sequence>
<feature type="transmembrane region" description="Helical" evidence="5">
    <location>
        <begin position="179"/>
        <end position="201"/>
    </location>
</feature>
<dbReference type="SUPFAM" id="SSF103481">
    <property type="entry name" value="Multidrug resistance efflux transporter EmrE"/>
    <property type="match status" value="2"/>
</dbReference>
<evidence type="ECO:0000256" key="1">
    <source>
        <dbReference type="ARBA" id="ARBA00004141"/>
    </source>
</evidence>
<feature type="domain" description="EamA" evidence="6">
    <location>
        <begin position="10"/>
        <end position="140"/>
    </location>
</feature>
<feature type="transmembrane region" description="Helical" evidence="5">
    <location>
        <begin position="70"/>
        <end position="90"/>
    </location>
</feature>